<dbReference type="EMBL" id="KB201288">
    <property type="protein sequence ID" value="ESO98038.1"/>
    <property type="molecule type" value="Genomic_DNA"/>
</dbReference>
<sequence>MVLTNLPFERNSLLQSRYHLIQRPDSAPIVTKSIRQSGEHVENEKGKQAKNYASFLKEQERKVCPDGFVDSGRYSYTYQRKKDNPLRSSSSPRIDLITFHRNAEEDGTKHEKCLKVIEPGTHDKSHFKYSGSDNYTLEDGKYQALARYDLNPDKPMDGIIYFDQEIKIANYITLEIRKRYTVFPKGQEDSTYFLNNAIVGQAHKQGALQANLPHAFFISIFGAPTDISIRKNLKTRLSYDFPGFEFLITRYFKGQVSVVLTSYNVTVEDSGTYEIIANFEGGRFMKYSFEVYVVNNIIRIDSFSRTESHDENGKRTMEVTCTATGDPLPTVYFIHPVPDENSPVYTFREIKLENNGTFEIKPSEVTGDSVTRKMIVYKLLESIYFYEIGCKAISKKQERLCLYYHKRSFAIVTSFLQIHLCPEFYELDS</sequence>
<name>V4A2F1_LOTGI</name>
<dbReference type="Gene3D" id="2.60.40.10">
    <property type="entry name" value="Immunoglobulins"/>
    <property type="match status" value="1"/>
</dbReference>
<evidence type="ECO:0000313" key="1">
    <source>
        <dbReference type="EMBL" id="ESO98038.1"/>
    </source>
</evidence>
<accession>V4A2F1</accession>
<gene>
    <name evidence="1" type="ORF">LOTGIDRAFT_174442</name>
</gene>
<proteinExistence type="predicted"/>
<dbReference type="RefSeq" id="XP_009051274.1">
    <property type="nucleotide sequence ID" value="XM_009053026.1"/>
</dbReference>
<dbReference type="OrthoDB" id="10070555at2759"/>
<dbReference type="AlphaFoldDB" id="V4A2F1"/>
<keyword evidence="2" id="KW-1185">Reference proteome</keyword>
<dbReference type="GeneID" id="20242730"/>
<dbReference type="CTD" id="20242730"/>
<dbReference type="InterPro" id="IPR013783">
    <property type="entry name" value="Ig-like_fold"/>
</dbReference>
<dbReference type="HOGENOM" id="CLU_639822_0_0_1"/>
<organism evidence="1 2">
    <name type="scientific">Lottia gigantea</name>
    <name type="common">Giant owl limpet</name>
    <dbReference type="NCBI Taxonomy" id="225164"/>
    <lineage>
        <taxon>Eukaryota</taxon>
        <taxon>Metazoa</taxon>
        <taxon>Spiralia</taxon>
        <taxon>Lophotrochozoa</taxon>
        <taxon>Mollusca</taxon>
        <taxon>Gastropoda</taxon>
        <taxon>Patellogastropoda</taxon>
        <taxon>Lottioidea</taxon>
        <taxon>Lottiidae</taxon>
        <taxon>Lottia</taxon>
    </lineage>
</organism>
<evidence type="ECO:0000313" key="2">
    <source>
        <dbReference type="Proteomes" id="UP000030746"/>
    </source>
</evidence>
<dbReference type="KEGG" id="lgi:LOTGIDRAFT_174442"/>
<dbReference type="Proteomes" id="UP000030746">
    <property type="component" value="Unassembled WGS sequence"/>
</dbReference>
<protein>
    <submittedName>
        <fullName evidence="1">Uncharacterized protein</fullName>
    </submittedName>
</protein>
<reference evidence="1 2" key="1">
    <citation type="journal article" date="2013" name="Nature">
        <title>Insights into bilaterian evolution from three spiralian genomes.</title>
        <authorList>
            <person name="Simakov O."/>
            <person name="Marletaz F."/>
            <person name="Cho S.J."/>
            <person name="Edsinger-Gonzales E."/>
            <person name="Havlak P."/>
            <person name="Hellsten U."/>
            <person name="Kuo D.H."/>
            <person name="Larsson T."/>
            <person name="Lv J."/>
            <person name="Arendt D."/>
            <person name="Savage R."/>
            <person name="Osoegawa K."/>
            <person name="de Jong P."/>
            <person name="Grimwood J."/>
            <person name="Chapman J.A."/>
            <person name="Shapiro H."/>
            <person name="Aerts A."/>
            <person name="Otillar R.P."/>
            <person name="Terry A.Y."/>
            <person name="Boore J.L."/>
            <person name="Grigoriev I.V."/>
            <person name="Lindberg D.R."/>
            <person name="Seaver E.C."/>
            <person name="Weisblat D.A."/>
            <person name="Putnam N.H."/>
            <person name="Rokhsar D.S."/>
        </authorList>
    </citation>
    <scope>NUCLEOTIDE SEQUENCE [LARGE SCALE GENOMIC DNA]</scope>
</reference>